<dbReference type="SMART" id="SM00342">
    <property type="entry name" value="HTH_ARAC"/>
    <property type="match status" value="1"/>
</dbReference>
<dbReference type="InterPro" id="IPR050204">
    <property type="entry name" value="AraC_XylS_family_regulators"/>
</dbReference>
<dbReference type="Proteomes" id="UP001549313">
    <property type="component" value="Unassembled WGS sequence"/>
</dbReference>
<organism evidence="5 6">
    <name type="scientific">Brevundimonas faecalis</name>
    <dbReference type="NCBI Taxonomy" id="947378"/>
    <lineage>
        <taxon>Bacteria</taxon>
        <taxon>Pseudomonadati</taxon>
        <taxon>Pseudomonadota</taxon>
        <taxon>Alphaproteobacteria</taxon>
        <taxon>Caulobacterales</taxon>
        <taxon>Caulobacteraceae</taxon>
        <taxon>Brevundimonas</taxon>
    </lineage>
</organism>
<evidence type="ECO:0000259" key="4">
    <source>
        <dbReference type="PROSITE" id="PS01124"/>
    </source>
</evidence>
<proteinExistence type="predicted"/>
<dbReference type="InterPro" id="IPR009057">
    <property type="entry name" value="Homeodomain-like_sf"/>
</dbReference>
<evidence type="ECO:0000256" key="2">
    <source>
        <dbReference type="ARBA" id="ARBA00023125"/>
    </source>
</evidence>
<dbReference type="RefSeq" id="WP_354088208.1">
    <property type="nucleotide sequence ID" value="NZ_JBEPTF010000001.1"/>
</dbReference>
<dbReference type="SUPFAM" id="SSF51182">
    <property type="entry name" value="RmlC-like cupins"/>
    <property type="match status" value="1"/>
</dbReference>
<sequence length="259" mass="27777">MAWFGKVRLVDYGAGARIDAHAHRDASLSLIIGGGYCEHIQGRDAAHVSGHMLYCPADAEHAQVFDRDGARQAQINLTAEGLDFLGDALDLSAASFTGGAGFSALGRRMAVEARRNDRFTPLALEGLVLEAVTLFARTSTALRGPSKWLSDVHDYVLSRASEPFTVDEVARAVACRAEEIGPALRKAYGLSLAGLARRCRLENAARMLAADEVPIWAIALDCGFSDQAHLTRAFKAAYGVTPGGFRRTKILPAPRSKPA</sequence>
<protein>
    <submittedName>
        <fullName evidence="5">AraC family transcriptional regulator</fullName>
    </submittedName>
</protein>
<dbReference type="EMBL" id="JBEPTF010000001">
    <property type="protein sequence ID" value="MET4683284.1"/>
    <property type="molecule type" value="Genomic_DNA"/>
</dbReference>
<dbReference type="InterPro" id="IPR018062">
    <property type="entry name" value="HTH_AraC-typ_CS"/>
</dbReference>
<keyword evidence="1" id="KW-0805">Transcription regulation</keyword>
<evidence type="ECO:0000256" key="3">
    <source>
        <dbReference type="ARBA" id="ARBA00023163"/>
    </source>
</evidence>
<keyword evidence="2" id="KW-0238">DNA-binding</keyword>
<keyword evidence="3" id="KW-0804">Transcription</keyword>
<evidence type="ECO:0000256" key="1">
    <source>
        <dbReference type="ARBA" id="ARBA00023015"/>
    </source>
</evidence>
<name>A0ABV2R9M3_9CAUL</name>
<gene>
    <name evidence="5" type="ORF">ABIE19_001193</name>
</gene>
<dbReference type="SUPFAM" id="SSF46689">
    <property type="entry name" value="Homeodomain-like"/>
    <property type="match status" value="1"/>
</dbReference>
<dbReference type="InterPro" id="IPR018060">
    <property type="entry name" value="HTH_AraC"/>
</dbReference>
<feature type="domain" description="HTH araC/xylS-type" evidence="4">
    <location>
        <begin position="150"/>
        <end position="248"/>
    </location>
</feature>
<dbReference type="Gene3D" id="1.10.10.60">
    <property type="entry name" value="Homeodomain-like"/>
    <property type="match status" value="1"/>
</dbReference>
<reference evidence="5 6" key="1">
    <citation type="submission" date="2024-06" db="EMBL/GenBank/DDBJ databases">
        <title>Sorghum-associated microbial communities from plants grown in Nebraska, USA.</title>
        <authorList>
            <person name="Schachtman D."/>
        </authorList>
    </citation>
    <scope>NUCLEOTIDE SEQUENCE [LARGE SCALE GENOMIC DNA]</scope>
    <source>
        <strain evidence="5 6">2814</strain>
    </source>
</reference>
<dbReference type="PANTHER" id="PTHR46796">
    <property type="entry name" value="HTH-TYPE TRANSCRIPTIONAL ACTIVATOR RHAS-RELATED"/>
    <property type="match status" value="1"/>
</dbReference>
<evidence type="ECO:0000313" key="6">
    <source>
        <dbReference type="Proteomes" id="UP001549313"/>
    </source>
</evidence>
<accession>A0ABV2R9M3</accession>
<keyword evidence="6" id="KW-1185">Reference proteome</keyword>
<dbReference type="PROSITE" id="PS00041">
    <property type="entry name" value="HTH_ARAC_FAMILY_1"/>
    <property type="match status" value="1"/>
</dbReference>
<dbReference type="PROSITE" id="PS01124">
    <property type="entry name" value="HTH_ARAC_FAMILY_2"/>
    <property type="match status" value="1"/>
</dbReference>
<dbReference type="InterPro" id="IPR011051">
    <property type="entry name" value="RmlC_Cupin_sf"/>
</dbReference>
<dbReference type="Pfam" id="PF12833">
    <property type="entry name" value="HTH_18"/>
    <property type="match status" value="1"/>
</dbReference>
<comment type="caution">
    <text evidence="5">The sequence shown here is derived from an EMBL/GenBank/DDBJ whole genome shotgun (WGS) entry which is preliminary data.</text>
</comment>
<evidence type="ECO:0000313" key="5">
    <source>
        <dbReference type="EMBL" id="MET4683284.1"/>
    </source>
</evidence>